<name>A0AB38ZAA0_9CHLR</name>
<dbReference type="EMBL" id="CP141531">
    <property type="protein sequence ID" value="WRO07402.1"/>
    <property type="molecule type" value="Genomic_DNA"/>
</dbReference>
<evidence type="ECO:0000313" key="2">
    <source>
        <dbReference type="Proteomes" id="UP001327986"/>
    </source>
</evidence>
<accession>A0AB38ZAA0</accession>
<organism evidence="1 2">
    <name type="scientific">Dehalococcoides mccartyi</name>
    <dbReference type="NCBI Taxonomy" id="61435"/>
    <lineage>
        <taxon>Bacteria</taxon>
        <taxon>Bacillati</taxon>
        <taxon>Chloroflexota</taxon>
        <taxon>Dehalococcoidia</taxon>
        <taxon>Dehalococcoidales</taxon>
        <taxon>Dehalococcoidaceae</taxon>
        <taxon>Dehalococcoides</taxon>
    </lineage>
</organism>
<reference evidence="1" key="1">
    <citation type="submission" date="2023-12" db="EMBL/GenBank/DDBJ databases">
        <title>Isolation of organohalide respiring bacteria Dehalococcoides mccartyi strain GPTCE1 in groundwater collected near a chemical plant in Suzhou, China.</title>
        <authorList>
            <person name="Liu G."/>
        </authorList>
    </citation>
    <scope>NUCLEOTIDE SEQUENCE</scope>
    <source>
        <strain evidence="1">GPTCE1</strain>
    </source>
</reference>
<sequence length="91" mass="10060">MNGHTLLDPAATYQVIVQHCAKSNNPYTINELETWRDLNRMGFTEASNDGRPTVMARVTAIPKSFRVVKVKNEAIGLAETTSLPLDGMENV</sequence>
<dbReference type="AlphaFoldDB" id="A0AB38ZAA0"/>
<gene>
    <name evidence="1" type="ORF">VLL09_00440</name>
</gene>
<dbReference type="RefSeq" id="WP_324665038.1">
    <property type="nucleotide sequence ID" value="NZ_CP141531.1"/>
</dbReference>
<evidence type="ECO:0000313" key="1">
    <source>
        <dbReference type="EMBL" id="WRO07402.1"/>
    </source>
</evidence>
<dbReference type="Proteomes" id="UP001327986">
    <property type="component" value="Chromosome"/>
</dbReference>
<protein>
    <submittedName>
        <fullName evidence="1">Uncharacterized protein</fullName>
    </submittedName>
</protein>
<proteinExistence type="predicted"/>